<comment type="caution">
    <text evidence="2">The sequence shown here is derived from an EMBL/GenBank/DDBJ whole genome shotgun (WGS) entry which is preliminary data.</text>
</comment>
<keyword evidence="3" id="KW-1185">Reference proteome</keyword>
<feature type="region of interest" description="Disordered" evidence="1">
    <location>
        <begin position="309"/>
        <end position="343"/>
    </location>
</feature>
<sequence>MLPCGAARWEAALAAAIADPPAHLRELNSAAASRSTWAPRWASFFAQLQLPSEATHSPKRSSPLPHTRRFDLVPPPLLRSMAQHWMDAAVLAETRTRLAQVCPAAHTTPPTETGGAASSSPPPAAMMEPLVATWTAHVLLAAIQPSPTAAASTVGVVVSEQRGCGNGRRISAVLAECVMRDVAPVLNFLCHFAGAPPPVRTVRCALMLLLCSCVDAWGGSAASTDLSAPERALAVELCCSIDALRDDHDTLAVLSDEHESPSRAALEAQVAGVRASLAVGASATGESATEADESGGQLLKFCTAWVASGGRSQSPPPSLFAGVDEEVHRRSGSGAGVEDVDPDVLDRVNGQLNNIAVGGAKRGGPPESSSF</sequence>
<dbReference type="AlphaFoldDB" id="A0AAW0EMJ2"/>
<evidence type="ECO:0000256" key="1">
    <source>
        <dbReference type="SAM" id="MobiDB-lite"/>
    </source>
</evidence>
<dbReference type="Proteomes" id="UP001430356">
    <property type="component" value="Unassembled WGS sequence"/>
</dbReference>
<dbReference type="EMBL" id="JAECZO010000036">
    <property type="protein sequence ID" value="KAK7194399.1"/>
    <property type="molecule type" value="Genomic_DNA"/>
</dbReference>
<evidence type="ECO:0000313" key="2">
    <source>
        <dbReference type="EMBL" id="KAK7194399.1"/>
    </source>
</evidence>
<feature type="region of interest" description="Disordered" evidence="1">
    <location>
        <begin position="105"/>
        <end position="124"/>
    </location>
</feature>
<proteinExistence type="predicted"/>
<organism evidence="2 3">
    <name type="scientific">Novymonas esmeraldas</name>
    <dbReference type="NCBI Taxonomy" id="1808958"/>
    <lineage>
        <taxon>Eukaryota</taxon>
        <taxon>Discoba</taxon>
        <taxon>Euglenozoa</taxon>
        <taxon>Kinetoplastea</taxon>
        <taxon>Metakinetoplastina</taxon>
        <taxon>Trypanosomatida</taxon>
        <taxon>Trypanosomatidae</taxon>
        <taxon>Novymonas</taxon>
    </lineage>
</organism>
<protein>
    <submittedName>
        <fullName evidence="2">Uncharacterized protein</fullName>
    </submittedName>
</protein>
<accession>A0AAW0EMJ2</accession>
<evidence type="ECO:0000313" key="3">
    <source>
        <dbReference type="Proteomes" id="UP001430356"/>
    </source>
</evidence>
<gene>
    <name evidence="2" type="ORF">NESM_000356100</name>
</gene>
<reference evidence="2 3" key="1">
    <citation type="journal article" date="2021" name="MBio">
        <title>A New Model Trypanosomatid, Novymonas esmeraldas: Genomic Perception of Its 'Candidatus Pandoraea novymonadis' Endosymbiont.</title>
        <authorList>
            <person name="Zakharova A."/>
            <person name="Saura A."/>
            <person name="Butenko A."/>
            <person name="Podesvova L."/>
            <person name="Warmusova S."/>
            <person name="Kostygov A.Y."/>
            <person name="Nenarokova A."/>
            <person name="Lukes J."/>
            <person name="Opperdoes F.R."/>
            <person name="Yurchenko V."/>
        </authorList>
    </citation>
    <scope>NUCLEOTIDE SEQUENCE [LARGE SCALE GENOMIC DNA]</scope>
    <source>
        <strain evidence="2 3">E262AT.01</strain>
    </source>
</reference>
<name>A0AAW0EMJ2_9TRYP</name>